<evidence type="ECO:0000313" key="6">
    <source>
        <dbReference type="EMBL" id="AQZ49790.1"/>
    </source>
</evidence>
<evidence type="ECO:0000256" key="2">
    <source>
        <dbReference type="ARBA" id="ARBA00023015"/>
    </source>
</evidence>
<dbReference type="CDD" id="cd06288">
    <property type="entry name" value="PBP1_sucrose_transcription_regulator"/>
    <property type="match status" value="1"/>
</dbReference>
<dbReference type="GO" id="GO:0000976">
    <property type="term" value="F:transcription cis-regulatory region binding"/>
    <property type="evidence" value="ECO:0007669"/>
    <property type="project" value="TreeGrafter"/>
</dbReference>
<evidence type="ECO:0000256" key="3">
    <source>
        <dbReference type="ARBA" id="ARBA00023125"/>
    </source>
</evidence>
<dbReference type="AlphaFoldDB" id="A0A1U9YWN8"/>
<evidence type="ECO:0000313" key="7">
    <source>
        <dbReference type="Proteomes" id="UP000191135"/>
    </source>
</evidence>
<dbReference type="GO" id="GO:0003700">
    <property type="term" value="F:DNA-binding transcription factor activity"/>
    <property type="evidence" value="ECO:0007669"/>
    <property type="project" value="TreeGrafter"/>
</dbReference>
<protein>
    <submittedName>
        <fullName evidence="6">HTH-type transcriptional repressor CytR</fullName>
    </submittedName>
</protein>
<reference evidence="6 7" key="1">
    <citation type="submission" date="2017-03" db="EMBL/GenBank/DDBJ databases">
        <title>Foreign affairs: Plasmid Transfer between Roseobacters and Rhizobia.</title>
        <authorList>
            <person name="Bartling P."/>
            <person name="Bunk B."/>
            <person name="Overmann J."/>
            <person name="Brinkmann H."/>
            <person name="Petersen J."/>
        </authorList>
    </citation>
    <scope>NUCLEOTIDE SEQUENCE [LARGE SCALE GENOMIC DNA]</scope>
    <source>
        <strain evidence="6 7">MACL11</strain>
    </source>
</reference>
<dbReference type="InterPro" id="IPR000843">
    <property type="entry name" value="HTH_LacI"/>
</dbReference>
<keyword evidence="4" id="KW-0804">Transcription</keyword>
<dbReference type="EMBL" id="CP020330">
    <property type="protein sequence ID" value="AQZ49790.1"/>
    <property type="molecule type" value="Genomic_DNA"/>
</dbReference>
<accession>A0A1U9YWN8</accession>
<dbReference type="KEGG" id="mmed:Mame_00407"/>
<dbReference type="STRING" id="1122214.Mame_00407"/>
<keyword evidence="3" id="KW-0238">DNA-binding</keyword>
<dbReference type="PANTHER" id="PTHR30146">
    <property type="entry name" value="LACI-RELATED TRANSCRIPTIONAL REPRESSOR"/>
    <property type="match status" value="1"/>
</dbReference>
<dbReference type="InterPro" id="IPR028082">
    <property type="entry name" value="Peripla_BP_I"/>
</dbReference>
<dbReference type="InterPro" id="IPR046335">
    <property type="entry name" value="LacI/GalR-like_sensor"/>
</dbReference>
<dbReference type="PANTHER" id="PTHR30146:SF148">
    <property type="entry name" value="HTH-TYPE TRANSCRIPTIONAL REPRESSOR PURR-RELATED"/>
    <property type="match status" value="1"/>
</dbReference>
<name>A0A1U9YWN8_9HYPH</name>
<feature type="domain" description="HTH lacI-type" evidence="5">
    <location>
        <begin position="13"/>
        <end position="72"/>
    </location>
</feature>
<dbReference type="PROSITE" id="PS00356">
    <property type="entry name" value="HTH_LACI_1"/>
    <property type="match status" value="1"/>
</dbReference>
<dbReference type="PROSITE" id="PS50932">
    <property type="entry name" value="HTH_LACI_2"/>
    <property type="match status" value="1"/>
</dbReference>
<proteinExistence type="predicted"/>
<dbReference type="Pfam" id="PF00356">
    <property type="entry name" value="LacI"/>
    <property type="match status" value="1"/>
</dbReference>
<dbReference type="SUPFAM" id="SSF53822">
    <property type="entry name" value="Periplasmic binding protein-like I"/>
    <property type="match status" value="1"/>
</dbReference>
<dbReference type="SMART" id="SM00354">
    <property type="entry name" value="HTH_LACI"/>
    <property type="match status" value="1"/>
</dbReference>
<evidence type="ECO:0000256" key="1">
    <source>
        <dbReference type="ARBA" id="ARBA00022491"/>
    </source>
</evidence>
<keyword evidence="7" id="KW-1185">Reference proteome</keyword>
<dbReference type="InterPro" id="IPR010982">
    <property type="entry name" value="Lambda_DNA-bd_dom_sf"/>
</dbReference>
<evidence type="ECO:0000259" key="5">
    <source>
        <dbReference type="PROSITE" id="PS50932"/>
    </source>
</evidence>
<sequence>MTAPIVLENALKPTMMDVAARAGVSQATVSLILNGSSGARFSEATRKRVFDAAEALGYRLSNRSATAGHAAAKVIVFLVDELTTDPWMALAFEGAREKALESGIIVTLGVFRKGEDPDDGVLSICESQTLVGYIFGTILTRKVDPPQALLDAPSVLVNCYDQQRRLPSIVPGDVAGGRAATERLIAGGRKRIALINGQEGLDNPRDRLRGYKQALASNDLAYDPKLVHYGNWEPSSGYEKTHELMKLPDPPDGIFCANDLMAIGCLEALKELGKSIPGDVAVVGFDNRDIAQFTMPPLTTYHLPMFEMGAMAVELLEDMMGGLTSAHDQLKVECTLIERVSG</sequence>
<dbReference type="SUPFAM" id="SSF47413">
    <property type="entry name" value="lambda repressor-like DNA-binding domains"/>
    <property type="match status" value="1"/>
</dbReference>
<dbReference type="Proteomes" id="UP000191135">
    <property type="component" value="Chromosome"/>
</dbReference>
<dbReference type="eggNOG" id="COG1609">
    <property type="taxonomic scope" value="Bacteria"/>
</dbReference>
<keyword evidence="2" id="KW-0805">Transcription regulation</keyword>
<keyword evidence="1" id="KW-0678">Repressor</keyword>
<gene>
    <name evidence="6" type="primary">cytR_1</name>
    <name evidence="6" type="ORF">Mame_00407</name>
</gene>
<dbReference type="Pfam" id="PF13377">
    <property type="entry name" value="Peripla_BP_3"/>
    <property type="match status" value="1"/>
</dbReference>
<organism evidence="6 7">
    <name type="scientific">Martelella mediterranea DSM 17316</name>
    <dbReference type="NCBI Taxonomy" id="1122214"/>
    <lineage>
        <taxon>Bacteria</taxon>
        <taxon>Pseudomonadati</taxon>
        <taxon>Pseudomonadota</taxon>
        <taxon>Alphaproteobacteria</taxon>
        <taxon>Hyphomicrobiales</taxon>
        <taxon>Aurantimonadaceae</taxon>
        <taxon>Martelella</taxon>
    </lineage>
</organism>
<evidence type="ECO:0000256" key="4">
    <source>
        <dbReference type="ARBA" id="ARBA00023163"/>
    </source>
</evidence>
<dbReference type="Gene3D" id="1.10.260.40">
    <property type="entry name" value="lambda repressor-like DNA-binding domains"/>
    <property type="match status" value="1"/>
</dbReference>
<dbReference type="CDD" id="cd01392">
    <property type="entry name" value="HTH_LacI"/>
    <property type="match status" value="1"/>
</dbReference>
<dbReference type="Gene3D" id="3.40.50.2300">
    <property type="match status" value="2"/>
</dbReference>